<dbReference type="Proteomes" id="UP001158050">
    <property type="component" value="Unassembled WGS sequence"/>
</dbReference>
<dbReference type="InterPro" id="IPR022276">
    <property type="entry name" value="Conjug_transposon_TraK"/>
</dbReference>
<protein>
    <submittedName>
        <fullName evidence="2">Bacteroides conjugative transposon TraK protein</fullName>
    </submittedName>
</protein>
<accession>A0ABY1R3F3</accession>
<sequence length="220" mass="25577">MMGYYQPTTITNNYNKMLIKNIEQRIKINKIVSLSAIVFAIFIVIAGFFFSYRMIQDSRKSIYVLDNGVPVLAKQTDVLLNRPVEYKAQIELFHRLFFTLAPDDAYIKENIQKSLYLIDDSGKKEYTNLREKGFYNQIVASSSMVSIHADSISLNTEENKFQFFGKQMITRKSSVITRKLITEGFFEDIIRSPNNPHGVLLKNWRIIDNEELSNQTKNSY</sequence>
<keyword evidence="1" id="KW-1133">Transmembrane helix</keyword>
<feature type="transmembrane region" description="Helical" evidence="1">
    <location>
        <begin position="31"/>
        <end position="52"/>
    </location>
</feature>
<evidence type="ECO:0000256" key="1">
    <source>
        <dbReference type="SAM" id="Phobius"/>
    </source>
</evidence>
<dbReference type="NCBIfam" id="TIGR03781">
    <property type="entry name" value="Bac_Flav_CT_K"/>
    <property type="match status" value="1"/>
</dbReference>
<organism evidence="2 3">
    <name type="scientific">Epilithonimonas pallida</name>
    <dbReference type="NCBI Taxonomy" id="373671"/>
    <lineage>
        <taxon>Bacteria</taxon>
        <taxon>Pseudomonadati</taxon>
        <taxon>Bacteroidota</taxon>
        <taxon>Flavobacteriia</taxon>
        <taxon>Flavobacteriales</taxon>
        <taxon>Weeksellaceae</taxon>
        <taxon>Chryseobacterium group</taxon>
        <taxon>Epilithonimonas</taxon>
    </lineage>
</organism>
<evidence type="ECO:0000313" key="2">
    <source>
        <dbReference type="EMBL" id="SMP93805.1"/>
    </source>
</evidence>
<proteinExistence type="predicted"/>
<name>A0ABY1R3F3_9FLAO</name>
<gene>
    <name evidence="2" type="ORF">SAMN05421679_105110</name>
</gene>
<reference evidence="2 3" key="1">
    <citation type="submission" date="2017-05" db="EMBL/GenBank/DDBJ databases">
        <authorList>
            <person name="Varghese N."/>
            <person name="Submissions S."/>
        </authorList>
    </citation>
    <scope>NUCLEOTIDE SEQUENCE [LARGE SCALE GENOMIC DNA]</scope>
    <source>
        <strain evidence="2 3">DSM 18015</strain>
    </source>
</reference>
<dbReference type="EMBL" id="FXUO01000005">
    <property type="protein sequence ID" value="SMP93805.1"/>
    <property type="molecule type" value="Genomic_DNA"/>
</dbReference>
<comment type="caution">
    <text evidence="2">The sequence shown here is derived from an EMBL/GenBank/DDBJ whole genome shotgun (WGS) entry which is preliminary data.</text>
</comment>
<keyword evidence="3" id="KW-1185">Reference proteome</keyword>
<evidence type="ECO:0000313" key="3">
    <source>
        <dbReference type="Proteomes" id="UP001158050"/>
    </source>
</evidence>
<keyword evidence="1" id="KW-0812">Transmembrane</keyword>
<keyword evidence="1" id="KW-0472">Membrane</keyword>